<sequence length="181" mass="20393">MKHKLFAFLSAFVALLGITLAVNANTADAISTKTKQYYGIQKEFVTPKATRGTWYSYDMQSNKFQKIVITKNTAEGAKLFKALNAKQTDAMIKKINKMSNKQKRAFYNGIYDQKLSQAEIYKYKGKTGFNVNNWLPTAGDGVYYVPVTRTRDGKKVTALRIGTGANNYFASYAYKTKELAK</sequence>
<accession>A0A0R1UHV2</accession>
<dbReference type="Proteomes" id="UP000051036">
    <property type="component" value="Unassembled WGS sequence"/>
</dbReference>
<dbReference type="AlphaFoldDB" id="A0A0R1UHV2"/>
<dbReference type="OrthoDB" id="2293239at2"/>
<proteinExistence type="predicted"/>
<evidence type="ECO:0000256" key="1">
    <source>
        <dbReference type="SAM" id="SignalP"/>
    </source>
</evidence>
<feature type="chain" id="PRO_5038466189" evidence="1">
    <location>
        <begin position="25"/>
        <end position="181"/>
    </location>
</feature>
<protein>
    <submittedName>
        <fullName evidence="2">Uncharacterized protein</fullName>
    </submittedName>
</protein>
<evidence type="ECO:0000313" key="2">
    <source>
        <dbReference type="EMBL" id="KRL90771.1"/>
    </source>
</evidence>
<name>A0A0R1UHV2_9LACO</name>
<comment type="caution">
    <text evidence="2">The sequence shown here is derived from an EMBL/GenBank/DDBJ whole genome shotgun (WGS) entry which is preliminary data.</text>
</comment>
<feature type="signal peptide" evidence="1">
    <location>
        <begin position="1"/>
        <end position="24"/>
    </location>
</feature>
<gene>
    <name evidence="2" type="ORF">FC46_GL001778</name>
</gene>
<organism evidence="2 3">
    <name type="scientific">Lactobacillus kalixensis DSM 16043</name>
    <dbReference type="NCBI Taxonomy" id="1423763"/>
    <lineage>
        <taxon>Bacteria</taxon>
        <taxon>Bacillati</taxon>
        <taxon>Bacillota</taxon>
        <taxon>Bacilli</taxon>
        <taxon>Lactobacillales</taxon>
        <taxon>Lactobacillaceae</taxon>
        <taxon>Lactobacillus</taxon>
    </lineage>
</organism>
<keyword evidence="1" id="KW-0732">Signal</keyword>
<dbReference type="RefSeq" id="WP_057797905.1">
    <property type="nucleotide sequence ID" value="NZ_AZFM01000007.1"/>
</dbReference>
<dbReference type="STRING" id="1423763.FC46_GL001778"/>
<reference evidence="2 3" key="1">
    <citation type="journal article" date="2015" name="Genome Announc.">
        <title>Expanding the biotechnology potential of lactobacilli through comparative genomics of 213 strains and associated genera.</title>
        <authorList>
            <person name="Sun Z."/>
            <person name="Harris H.M."/>
            <person name="McCann A."/>
            <person name="Guo C."/>
            <person name="Argimon S."/>
            <person name="Zhang W."/>
            <person name="Yang X."/>
            <person name="Jeffery I.B."/>
            <person name="Cooney J.C."/>
            <person name="Kagawa T.F."/>
            <person name="Liu W."/>
            <person name="Song Y."/>
            <person name="Salvetti E."/>
            <person name="Wrobel A."/>
            <person name="Rasinkangas P."/>
            <person name="Parkhill J."/>
            <person name="Rea M.C."/>
            <person name="O'Sullivan O."/>
            <person name="Ritari J."/>
            <person name="Douillard F.P."/>
            <person name="Paul Ross R."/>
            <person name="Yang R."/>
            <person name="Briner A.E."/>
            <person name="Felis G.E."/>
            <person name="de Vos W.M."/>
            <person name="Barrangou R."/>
            <person name="Klaenhammer T.R."/>
            <person name="Caufield P.W."/>
            <person name="Cui Y."/>
            <person name="Zhang H."/>
            <person name="O'Toole P.W."/>
        </authorList>
    </citation>
    <scope>NUCLEOTIDE SEQUENCE [LARGE SCALE GENOMIC DNA]</scope>
    <source>
        <strain evidence="2 3">DSM 16043</strain>
    </source>
</reference>
<dbReference type="PATRIC" id="fig|1423763.3.peg.1811"/>
<evidence type="ECO:0000313" key="3">
    <source>
        <dbReference type="Proteomes" id="UP000051036"/>
    </source>
</evidence>
<dbReference type="EMBL" id="AZFM01000007">
    <property type="protein sequence ID" value="KRL90771.1"/>
    <property type="molecule type" value="Genomic_DNA"/>
</dbReference>
<keyword evidence="3" id="KW-1185">Reference proteome</keyword>